<name>X8DG39_9MYCO</name>
<dbReference type="Proteomes" id="UP000023351">
    <property type="component" value="Unassembled WGS sequence"/>
</dbReference>
<evidence type="ECO:0000313" key="1">
    <source>
        <dbReference type="EMBL" id="EUA66440.1"/>
    </source>
</evidence>
<proteinExistence type="predicted"/>
<dbReference type="EMBL" id="JAOJ01000003">
    <property type="protein sequence ID" value="EUA66440.1"/>
    <property type="molecule type" value="Genomic_DNA"/>
</dbReference>
<dbReference type="AlphaFoldDB" id="X8DG39"/>
<sequence>MHDDRRIVEDRIRRFVDKRLNGAIYVDSAPLTVTAWDAPGEPVPFAEAVGQDFHEITPGTPWGPRGRPCGCM</sequence>
<organism evidence="1 2">
    <name type="scientific">Mycobacteroides abscessus subsp. bolletii 1513</name>
    <dbReference type="NCBI Taxonomy" id="1299321"/>
    <lineage>
        <taxon>Bacteria</taxon>
        <taxon>Bacillati</taxon>
        <taxon>Actinomycetota</taxon>
        <taxon>Actinomycetes</taxon>
        <taxon>Mycobacteriales</taxon>
        <taxon>Mycobacteriaceae</taxon>
        <taxon>Mycobacteroides</taxon>
        <taxon>Mycobacteroides abscessus</taxon>
    </lineage>
</organism>
<protein>
    <submittedName>
        <fullName evidence="1">Putative alpha-mannosidase domain protein</fullName>
    </submittedName>
</protein>
<accession>X8DG39</accession>
<dbReference type="PATRIC" id="fig|1299321.3.peg.4885"/>
<comment type="caution">
    <text evidence="1">The sequence shown here is derived from an EMBL/GenBank/DDBJ whole genome shotgun (WGS) entry which is preliminary data.</text>
</comment>
<reference evidence="1 2" key="1">
    <citation type="submission" date="2013-12" db="EMBL/GenBank/DDBJ databases">
        <authorList>
            <person name="Zelazny A."/>
            <person name="Olivier K."/>
            <person name="Holland S."/>
            <person name="Lenaerts A."/>
            <person name="Ordway D."/>
            <person name="DeGroote M.A."/>
            <person name="Parker T."/>
            <person name="Sizemore C."/>
            <person name="Tallon L.J."/>
            <person name="Sadzewicz L.K."/>
            <person name="Sengamalay N."/>
            <person name="Fraser C.M."/>
            <person name="Hine E."/>
            <person name="Shefchek K.A."/>
            <person name="Das S.P."/>
            <person name="Tettelin H."/>
        </authorList>
    </citation>
    <scope>NUCLEOTIDE SEQUENCE [LARGE SCALE GENOMIC DNA]</scope>
    <source>
        <strain evidence="1 2">1513</strain>
    </source>
</reference>
<gene>
    <name evidence="1" type="ORF">I540_5058</name>
</gene>
<evidence type="ECO:0000313" key="2">
    <source>
        <dbReference type="Proteomes" id="UP000023351"/>
    </source>
</evidence>